<dbReference type="SUPFAM" id="SSF55729">
    <property type="entry name" value="Acyl-CoA N-acyltransferases (Nat)"/>
    <property type="match status" value="1"/>
</dbReference>
<dbReference type="Gene3D" id="3.40.630.30">
    <property type="match status" value="1"/>
</dbReference>
<protein>
    <recommendedName>
        <fullName evidence="1">N-acetyltransferase domain-containing protein</fullName>
    </recommendedName>
</protein>
<evidence type="ECO:0000313" key="2">
    <source>
        <dbReference type="EMBL" id="VAV92501.1"/>
    </source>
</evidence>
<organism evidence="2">
    <name type="scientific">hydrothermal vent metagenome</name>
    <dbReference type="NCBI Taxonomy" id="652676"/>
    <lineage>
        <taxon>unclassified sequences</taxon>
        <taxon>metagenomes</taxon>
        <taxon>ecological metagenomes</taxon>
    </lineage>
</organism>
<dbReference type="GO" id="GO:0016747">
    <property type="term" value="F:acyltransferase activity, transferring groups other than amino-acyl groups"/>
    <property type="evidence" value="ECO:0007669"/>
    <property type="project" value="InterPro"/>
</dbReference>
<dbReference type="InterPro" id="IPR000182">
    <property type="entry name" value="GNAT_dom"/>
</dbReference>
<accession>A0A3B0RM34</accession>
<dbReference type="EMBL" id="UOEF01000142">
    <property type="protein sequence ID" value="VAV92501.1"/>
    <property type="molecule type" value="Genomic_DNA"/>
</dbReference>
<feature type="domain" description="N-acetyltransferase" evidence="1">
    <location>
        <begin position="2"/>
        <end position="113"/>
    </location>
</feature>
<gene>
    <name evidence="2" type="ORF">MNBD_ALPHA04-1513</name>
</gene>
<dbReference type="PROSITE" id="PS51186">
    <property type="entry name" value="GNAT"/>
    <property type="match status" value="1"/>
</dbReference>
<name>A0A3B0RM34_9ZZZZ</name>
<dbReference type="AlphaFoldDB" id="A0A3B0RM34"/>
<sequence length="113" mass="12801">MPHIRQARAEDAASCAEIYAPFVEDSWISFEIEAPNETEMAARIKASINNHEWLVAEVDDEIAGYAYGSPHRSRTAYHPSCDVSVYVNRDYARQGVGQALYKELLLNLKTRKL</sequence>
<reference evidence="2" key="1">
    <citation type="submission" date="2018-06" db="EMBL/GenBank/DDBJ databases">
        <authorList>
            <person name="Zhirakovskaya E."/>
        </authorList>
    </citation>
    <scope>NUCLEOTIDE SEQUENCE</scope>
</reference>
<proteinExistence type="predicted"/>
<dbReference type="CDD" id="cd04301">
    <property type="entry name" value="NAT_SF"/>
    <property type="match status" value="1"/>
</dbReference>
<dbReference type="Pfam" id="PF00583">
    <property type="entry name" value="Acetyltransf_1"/>
    <property type="match status" value="1"/>
</dbReference>
<feature type="non-terminal residue" evidence="2">
    <location>
        <position position="113"/>
    </location>
</feature>
<dbReference type="InterPro" id="IPR016181">
    <property type="entry name" value="Acyl_CoA_acyltransferase"/>
</dbReference>
<evidence type="ECO:0000259" key="1">
    <source>
        <dbReference type="PROSITE" id="PS51186"/>
    </source>
</evidence>